<feature type="coiled-coil region" evidence="1">
    <location>
        <begin position="130"/>
        <end position="157"/>
    </location>
</feature>
<keyword evidence="1" id="KW-0175">Coiled coil</keyword>
<dbReference type="Proteomes" id="UP000177167">
    <property type="component" value="Unassembled WGS sequence"/>
</dbReference>
<protein>
    <submittedName>
        <fullName evidence="3">Uncharacterized protein</fullName>
    </submittedName>
</protein>
<accession>A0A1F8FDY5</accession>
<organism evidence="3 4">
    <name type="scientific">Candidatus Yanofskybacteria bacterium RIFCSPHIGHO2_02_FULL_41_11</name>
    <dbReference type="NCBI Taxonomy" id="1802675"/>
    <lineage>
        <taxon>Bacteria</taxon>
        <taxon>Candidatus Yanofskyibacteriota</taxon>
    </lineage>
</organism>
<sequence>MQKEMTAQDSKEPKSTLPFVVDSLLAVEKTRVRTQVRDSHLKLRNVVDPRTRQILERLNDTEEFVREIVAEELHKHPAYPWFSRIKGIGDENIAKVVGMIDIHKAPTISSLWRYAGMHVVNVEVSPNQQMAEINDSIDGLQRKLDDLRKKASRKNTKAVAAEAGSSTEDVEAVMTPAVVGDLINSISAKLDGELAPVTRGYAPRRVKGQKPDYNSDLRVMLFRLAGSLLKARGKYAQFYDRHKAKLISQYRDKGIRIVPTLELPTRDGKIFEPVGTIASGHVHMQAMRKMIKLILSHLWLVWREAEGLPITKPYAYDVLGHTEHDYIGPWEMVEKSEKKPRRRRTPVQEAPPATV</sequence>
<name>A0A1F8FDY5_9BACT</name>
<feature type="region of interest" description="Disordered" evidence="2">
    <location>
        <begin position="335"/>
        <end position="355"/>
    </location>
</feature>
<dbReference type="EMBL" id="MGJP01000006">
    <property type="protein sequence ID" value="OGN10476.1"/>
    <property type="molecule type" value="Genomic_DNA"/>
</dbReference>
<proteinExistence type="predicted"/>
<evidence type="ECO:0000256" key="1">
    <source>
        <dbReference type="SAM" id="Coils"/>
    </source>
</evidence>
<reference evidence="3 4" key="1">
    <citation type="journal article" date="2016" name="Nat. Commun.">
        <title>Thousands of microbial genomes shed light on interconnected biogeochemical processes in an aquifer system.</title>
        <authorList>
            <person name="Anantharaman K."/>
            <person name="Brown C.T."/>
            <person name="Hug L.A."/>
            <person name="Sharon I."/>
            <person name="Castelle C.J."/>
            <person name="Probst A.J."/>
            <person name="Thomas B.C."/>
            <person name="Singh A."/>
            <person name="Wilkins M.J."/>
            <person name="Karaoz U."/>
            <person name="Brodie E.L."/>
            <person name="Williams K.H."/>
            <person name="Hubbard S.S."/>
            <person name="Banfield J.F."/>
        </authorList>
    </citation>
    <scope>NUCLEOTIDE SEQUENCE [LARGE SCALE GENOMIC DNA]</scope>
</reference>
<evidence type="ECO:0000313" key="3">
    <source>
        <dbReference type="EMBL" id="OGN10476.1"/>
    </source>
</evidence>
<evidence type="ECO:0000256" key="2">
    <source>
        <dbReference type="SAM" id="MobiDB-lite"/>
    </source>
</evidence>
<comment type="caution">
    <text evidence="3">The sequence shown here is derived from an EMBL/GenBank/DDBJ whole genome shotgun (WGS) entry which is preliminary data.</text>
</comment>
<evidence type="ECO:0000313" key="4">
    <source>
        <dbReference type="Proteomes" id="UP000177167"/>
    </source>
</evidence>
<dbReference type="AlphaFoldDB" id="A0A1F8FDY5"/>
<gene>
    <name evidence="3" type="ORF">A3J46_06435</name>
</gene>